<accession>A0A2H9T5P6</accession>
<sequence length="432" mass="48620">MSLVHQNSCECVQSELDLFDTPPTQTSVEDGYWHQIGTVTSVNDGGPYVFDVSGAGDDYLDLANTSLYVKAQILNNDSTNLTDENVAPVNLWLHSLFGDVSVCLNEKLVSSPNNMYPFRAYLETLLSYGPAAKESQLTSGMWYKDTAAQMDTAGNDNHGYIKRKLSTATSRSVEMMGRLHSDLFAQERYLVNNVNMKITLTRSKDVFCLMGEDKEFKVVIKDIYLNVRKVRLSPSVRLAHAKALEISPVKYPIRRIAMKVFSVPRGNHNFVKDNLFLGQMPKRLVIGCVDSDAYSGLITKNPFHFKDFDINFVVLNVDGKQVPTKPLQPNFTQKHYVRSYMGLFNTTGKTFRDEGNNISKDEYGTGFTLFGFDLTPDLSEVGTFHLIKKGNLSLEVHFGTALPNTINVVVYAEFDNIIEIDRNRQILFDYSA</sequence>
<dbReference type="GO" id="GO:0005829">
    <property type="term" value="C:cytosol"/>
    <property type="evidence" value="ECO:0007669"/>
    <property type="project" value="TreeGrafter"/>
</dbReference>
<reference evidence="1" key="1">
    <citation type="journal article" date="2017" name="Appl. Environ. Microbiol.">
        <title>Molecular characterization of an Endozoicomonas-like organism causing infection in king scallop Pecten maximus L.</title>
        <authorList>
            <person name="Cano I."/>
            <person name="van Aerle R."/>
            <person name="Ross S."/>
            <person name="Verner-Jeffreys D.W."/>
            <person name="Paley R.K."/>
            <person name="Rimmer G."/>
            <person name="Ryder D."/>
            <person name="Hooper P."/>
            <person name="Stone D."/>
            <person name="Feist S.W."/>
        </authorList>
    </citation>
    <scope>NUCLEOTIDE SEQUENCE</scope>
</reference>
<evidence type="ECO:0000313" key="1">
    <source>
        <dbReference type="EMBL" id="PJE78541.1"/>
    </source>
</evidence>
<dbReference type="AlphaFoldDB" id="A0A2H9T5P6"/>
<organism evidence="1">
    <name type="scientific">invertebrate metagenome</name>
    <dbReference type="NCBI Taxonomy" id="1711999"/>
    <lineage>
        <taxon>unclassified sequences</taxon>
        <taxon>metagenomes</taxon>
        <taxon>organismal metagenomes</taxon>
    </lineage>
</organism>
<name>A0A2H9T5P6_9ZZZZ</name>
<dbReference type="EMBL" id="NSIT01000161">
    <property type="protein sequence ID" value="PJE78541.1"/>
    <property type="molecule type" value="Genomic_DNA"/>
</dbReference>
<dbReference type="PANTHER" id="PTHR23409:SF21">
    <property type="entry name" value="CAPSID PROTEIN"/>
    <property type="match status" value="1"/>
</dbReference>
<dbReference type="PANTHER" id="PTHR23409">
    <property type="entry name" value="RIBONUCLEOSIDE-DIPHOSPHATE REDUCTASE SMALL CHAIN"/>
    <property type="match status" value="1"/>
</dbReference>
<protein>
    <submittedName>
        <fullName evidence="1">Uncharacterized protein</fullName>
    </submittedName>
</protein>
<dbReference type="GO" id="GO:0009263">
    <property type="term" value="P:deoxyribonucleotide biosynthetic process"/>
    <property type="evidence" value="ECO:0007669"/>
    <property type="project" value="InterPro"/>
</dbReference>
<dbReference type="InterPro" id="IPR000358">
    <property type="entry name" value="RNR_small_fam"/>
</dbReference>
<dbReference type="GO" id="GO:0004748">
    <property type="term" value="F:ribonucleoside-diphosphate reductase activity, thioredoxin disulfide as acceptor"/>
    <property type="evidence" value="ECO:0007669"/>
    <property type="project" value="TreeGrafter"/>
</dbReference>
<gene>
    <name evidence="1" type="ORF">CI610_02511</name>
</gene>
<proteinExistence type="predicted"/>
<comment type="caution">
    <text evidence="1">The sequence shown here is derived from an EMBL/GenBank/DDBJ whole genome shotgun (WGS) entry which is preliminary data.</text>
</comment>